<evidence type="ECO:0000259" key="2">
    <source>
        <dbReference type="Pfam" id="PF20451"/>
    </source>
</evidence>
<dbReference type="PANTHER" id="PTHR31713">
    <property type="entry name" value="OS02G0177800 PROTEIN"/>
    <property type="match status" value="1"/>
</dbReference>
<dbReference type="InterPro" id="IPR046830">
    <property type="entry name" value="Calmod_bind_M"/>
</dbReference>
<evidence type="ECO:0000259" key="1">
    <source>
        <dbReference type="Pfam" id="PF07887"/>
    </source>
</evidence>
<proteinExistence type="predicted"/>
<dbReference type="Pfam" id="PF07887">
    <property type="entry name" value="Calmodulin_bind"/>
    <property type="match status" value="1"/>
</dbReference>
<dbReference type="AlphaFoldDB" id="A0ABC8U8I5"/>
<dbReference type="EMBL" id="CAUOFW020007024">
    <property type="protein sequence ID" value="CAK9177328.1"/>
    <property type="molecule type" value="Genomic_DNA"/>
</dbReference>
<evidence type="ECO:0008006" key="5">
    <source>
        <dbReference type="Google" id="ProtNLM"/>
    </source>
</evidence>
<dbReference type="PANTHER" id="PTHR31713:SF14">
    <property type="entry name" value="CALMODULIN-BINDING PROTEIN 60 A"/>
    <property type="match status" value="1"/>
</dbReference>
<sequence length="420" mass="47108">MALMGDLGFPMGLMPMGGIEEIERRIEIVLLAVTSGRNSGNEIHPSESGNLKLQFWGNISPRVFTGIPVAGEENSLQVALLDVVTGEVVTSGPEASAKVEIVVVDGDFGVDEGGSWTLEEFNSKIVGGSEGKKSLLGGKRYLHLKDGIGSVPKIYFRHTNVWRRSGEYRLWARVVDHSNGRRIIAAKTEPFTVKDRRGMNKKHYPPSLSDEVWRLENIQKGGRFHKHLSKENIRTVKDFLTQYDLNHERLQEILGKSMIGKRWEATVNHAQTCKHYTSLAHRSLPSFDGLYPQYFNNPDCSNVCNIGTSDMHDHYKPTQPGTSFPGNDTNIDLYNLGPLFSDGDIENWLPFQNCDLEPVLKNHGLESVSNQQSAVHAVAVTSGKLLSRWAIICKGLRWLFKTRKLVSLKRNNVAKKQRLY</sequence>
<gene>
    <name evidence="3" type="ORF">ILEXP_LOCUS47207</name>
</gene>
<dbReference type="InterPro" id="IPR046831">
    <property type="entry name" value="Calmodulin_bind_N"/>
</dbReference>
<comment type="caution">
    <text evidence="3">The sequence shown here is derived from an EMBL/GenBank/DDBJ whole genome shotgun (WGS) entry which is preliminary data.</text>
</comment>
<reference evidence="3 4" key="1">
    <citation type="submission" date="2024-02" db="EMBL/GenBank/DDBJ databases">
        <authorList>
            <person name="Vignale AGUSTIN F."/>
            <person name="Sosa J E."/>
            <person name="Modenutti C."/>
        </authorList>
    </citation>
    <scope>NUCLEOTIDE SEQUENCE [LARGE SCALE GENOMIC DNA]</scope>
</reference>
<dbReference type="Pfam" id="PF20451">
    <property type="entry name" value="Calmod_bind_M"/>
    <property type="match status" value="1"/>
</dbReference>
<feature type="domain" description="Calmodulin binding protein central" evidence="2">
    <location>
        <begin position="208"/>
        <end position="273"/>
    </location>
</feature>
<evidence type="ECO:0000313" key="4">
    <source>
        <dbReference type="Proteomes" id="UP001642360"/>
    </source>
</evidence>
<feature type="domain" description="Calmodulin binding protein-like N-terminal" evidence="1">
    <location>
        <begin position="51"/>
        <end position="196"/>
    </location>
</feature>
<organism evidence="3 4">
    <name type="scientific">Ilex paraguariensis</name>
    <name type="common">yerba mate</name>
    <dbReference type="NCBI Taxonomy" id="185542"/>
    <lineage>
        <taxon>Eukaryota</taxon>
        <taxon>Viridiplantae</taxon>
        <taxon>Streptophyta</taxon>
        <taxon>Embryophyta</taxon>
        <taxon>Tracheophyta</taxon>
        <taxon>Spermatophyta</taxon>
        <taxon>Magnoliopsida</taxon>
        <taxon>eudicotyledons</taxon>
        <taxon>Gunneridae</taxon>
        <taxon>Pentapetalae</taxon>
        <taxon>asterids</taxon>
        <taxon>campanulids</taxon>
        <taxon>Aquifoliales</taxon>
        <taxon>Aquifoliaceae</taxon>
        <taxon>Ilex</taxon>
    </lineage>
</organism>
<accession>A0ABC8U8I5</accession>
<dbReference type="InterPro" id="IPR012416">
    <property type="entry name" value="CBP60"/>
</dbReference>
<evidence type="ECO:0000313" key="3">
    <source>
        <dbReference type="EMBL" id="CAK9177328.1"/>
    </source>
</evidence>
<keyword evidence="4" id="KW-1185">Reference proteome</keyword>
<name>A0ABC8U8I5_9AQUA</name>
<dbReference type="Proteomes" id="UP001642360">
    <property type="component" value="Unassembled WGS sequence"/>
</dbReference>
<protein>
    <recommendedName>
        <fullName evidence="5">Calmodulin-binding protein</fullName>
    </recommendedName>
</protein>